<dbReference type="EMBL" id="BQKI01000004">
    <property type="protein sequence ID" value="GJM93955.1"/>
    <property type="molecule type" value="Genomic_DNA"/>
</dbReference>
<dbReference type="PANTHER" id="PTHR36140:SF7">
    <property type="entry name" value="F-BOX DOMAIN-CONTAINING PROTEIN"/>
    <property type="match status" value="1"/>
</dbReference>
<dbReference type="Proteomes" id="UP001054889">
    <property type="component" value="Unassembled WGS sequence"/>
</dbReference>
<evidence type="ECO:0000313" key="1">
    <source>
        <dbReference type="EMBL" id="GJM93955.1"/>
    </source>
</evidence>
<dbReference type="AlphaFoldDB" id="A0AAV5C755"/>
<organism evidence="1 2">
    <name type="scientific">Eleusine coracana subsp. coracana</name>
    <dbReference type="NCBI Taxonomy" id="191504"/>
    <lineage>
        <taxon>Eukaryota</taxon>
        <taxon>Viridiplantae</taxon>
        <taxon>Streptophyta</taxon>
        <taxon>Embryophyta</taxon>
        <taxon>Tracheophyta</taxon>
        <taxon>Spermatophyta</taxon>
        <taxon>Magnoliopsida</taxon>
        <taxon>Liliopsida</taxon>
        <taxon>Poales</taxon>
        <taxon>Poaceae</taxon>
        <taxon>PACMAD clade</taxon>
        <taxon>Chloridoideae</taxon>
        <taxon>Cynodonteae</taxon>
        <taxon>Eleusininae</taxon>
        <taxon>Eleusine</taxon>
    </lineage>
</organism>
<sequence>MPPLRGSRRRTAAAPYTTAKGWLSCCRRQTRSSSRKADQHVDDDPLAVLPDDVVSAIFSTVFTDDAVDVTRCAAAFGRWARVVAARTDAIARAMPPPGRYLPHMALGFFHGGKDDDQTRRRQLPQLRFVPMDSASLILGPPPFPGLASISSSSSKPGAKIAGHVLRRLGPAAVVRGVAYWPMNPSVALGVRVDGGTAHHVCYVPYSMKHYYPDDRVLGVTSDGMLAYVSAGVSGDALLIMVEALDLRQMMSVEDGMTMMSSAEESRERWERRQCVRLTQFKISTTTEIKLRWFGDKSGTVIFTVGEGANTSGVFAVNVAHRPSRSWPTASTATRGKTCVATRWTVLGYSPPSSRAFELIAITSNPSQEISIHTTV</sequence>
<dbReference type="PANTHER" id="PTHR36140">
    <property type="entry name" value="F-BOX DOMAIN-CONTAINING PROTEIN-RELATED"/>
    <property type="match status" value="1"/>
</dbReference>
<keyword evidence="2" id="KW-1185">Reference proteome</keyword>
<accession>A0AAV5C755</accession>
<name>A0AAV5C755_ELECO</name>
<evidence type="ECO:0008006" key="3">
    <source>
        <dbReference type="Google" id="ProtNLM"/>
    </source>
</evidence>
<evidence type="ECO:0000313" key="2">
    <source>
        <dbReference type="Proteomes" id="UP001054889"/>
    </source>
</evidence>
<reference evidence="1" key="1">
    <citation type="journal article" date="2018" name="DNA Res.">
        <title>Multiple hybrid de novo genome assembly of finger millet, an orphan allotetraploid crop.</title>
        <authorList>
            <person name="Hatakeyama M."/>
            <person name="Aluri S."/>
            <person name="Balachadran M.T."/>
            <person name="Sivarajan S.R."/>
            <person name="Patrignani A."/>
            <person name="Gruter S."/>
            <person name="Poveda L."/>
            <person name="Shimizu-Inatsugi R."/>
            <person name="Baeten J."/>
            <person name="Francoijs K.J."/>
            <person name="Nataraja K.N."/>
            <person name="Reddy Y.A.N."/>
            <person name="Phadnis S."/>
            <person name="Ravikumar R.L."/>
            <person name="Schlapbach R."/>
            <person name="Sreeman S.M."/>
            <person name="Shimizu K.K."/>
        </authorList>
    </citation>
    <scope>NUCLEOTIDE SEQUENCE</scope>
</reference>
<reference evidence="1" key="2">
    <citation type="submission" date="2021-12" db="EMBL/GenBank/DDBJ databases">
        <title>Resequencing data analysis of finger millet.</title>
        <authorList>
            <person name="Hatakeyama M."/>
            <person name="Aluri S."/>
            <person name="Balachadran M.T."/>
            <person name="Sivarajan S.R."/>
            <person name="Poveda L."/>
            <person name="Shimizu-Inatsugi R."/>
            <person name="Schlapbach R."/>
            <person name="Sreeman S.M."/>
            <person name="Shimizu K.K."/>
        </authorList>
    </citation>
    <scope>NUCLEOTIDE SEQUENCE</scope>
</reference>
<comment type="caution">
    <text evidence="1">The sequence shown here is derived from an EMBL/GenBank/DDBJ whole genome shotgun (WGS) entry which is preliminary data.</text>
</comment>
<gene>
    <name evidence="1" type="primary">ga10556</name>
    <name evidence="1" type="ORF">PR202_ga10556</name>
</gene>
<proteinExistence type="predicted"/>
<protein>
    <recommendedName>
        <fullName evidence="3">F-box domain-containing protein</fullName>
    </recommendedName>
</protein>